<feature type="compositionally biased region" description="Low complexity" evidence="1">
    <location>
        <begin position="169"/>
        <end position="185"/>
    </location>
</feature>
<proteinExistence type="predicted"/>
<keyword evidence="3" id="KW-1185">Reference proteome</keyword>
<organism evidence="2 3">
    <name type="scientific">Sanghuangporus baumii</name>
    <name type="common">Phellinus baumii</name>
    <dbReference type="NCBI Taxonomy" id="108892"/>
    <lineage>
        <taxon>Eukaryota</taxon>
        <taxon>Fungi</taxon>
        <taxon>Dikarya</taxon>
        <taxon>Basidiomycota</taxon>
        <taxon>Agaricomycotina</taxon>
        <taxon>Agaricomycetes</taxon>
        <taxon>Hymenochaetales</taxon>
        <taxon>Hymenochaetaceae</taxon>
        <taxon>Sanghuangporus</taxon>
    </lineage>
</organism>
<protein>
    <submittedName>
        <fullName evidence="2">Uncharacterized protein</fullName>
    </submittedName>
</protein>
<reference evidence="2" key="1">
    <citation type="submission" date="2016-06" db="EMBL/GenBank/DDBJ databases">
        <title>Draft Genome sequence of the fungus Inonotus baumii.</title>
        <authorList>
            <person name="Zhu H."/>
            <person name="Lin W."/>
        </authorList>
    </citation>
    <scope>NUCLEOTIDE SEQUENCE</scope>
    <source>
        <strain evidence="2">821</strain>
    </source>
</reference>
<comment type="caution">
    <text evidence="2">The sequence shown here is derived from an EMBL/GenBank/DDBJ whole genome shotgun (WGS) entry which is preliminary data.</text>
</comment>
<feature type="compositionally biased region" description="Pro residues" evidence="1">
    <location>
        <begin position="107"/>
        <end position="116"/>
    </location>
</feature>
<feature type="compositionally biased region" description="Low complexity" evidence="1">
    <location>
        <begin position="96"/>
        <end position="106"/>
    </location>
</feature>
<evidence type="ECO:0000313" key="3">
    <source>
        <dbReference type="Proteomes" id="UP000757232"/>
    </source>
</evidence>
<feature type="region of interest" description="Disordered" evidence="1">
    <location>
        <begin position="167"/>
        <end position="187"/>
    </location>
</feature>
<accession>A0A9Q5HTR6</accession>
<evidence type="ECO:0000256" key="1">
    <source>
        <dbReference type="SAM" id="MobiDB-lite"/>
    </source>
</evidence>
<gene>
    <name evidence="2" type="ORF">A7U60_g7146</name>
</gene>
<name>A0A9Q5HTR6_SANBA</name>
<evidence type="ECO:0000313" key="2">
    <source>
        <dbReference type="EMBL" id="OCB85794.1"/>
    </source>
</evidence>
<dbReference type="EMBL" id="LNZH02000207">
    <property type="protein sequence ID" value="OCB85794.1"/>
    <property type="molecule type" value="Genomic_DNA"/>
</dbReference>
<dbReference type="Proteomes" id="UP000757232">
    <property type="component" value="Unassembled WGS sequence"/>
</dbReference>
<sequence length="322" mass="35533">MRDFREARDASLSQTYLLDMRRGKSQRAKDEKQQKKETSESASVVLGDDPPLYDKNPGVFGRWAYFLLAFDIFLTSLSVDMVMRNWKQVKTETETPSSPDSAKSTTPAPPPSPPSNPNERLELRPLWQRLAFSAFEISLGVTAGALILASRDRVVWRLRVQHVPISSLPPSRSGMKPPPSSSSSSQKINVLVLDTASGRKKRFLMRDCMLEPGRDLSELAVSVTEIKTRFMLSMNRARVLGQTITDVSESAILKGLAKSKSTEECVSLINTGPGADDPFNKDICDLRKVLAHGWAKAGGYLKVPKVPVEKGSWTSGPVTEAL</sequence>
<dbReference type="OrthoDB" id="2607755at2759"/>
<feature type="region of interest" description="Disordered" evidence="1">
    <location>
        <begin position="1"/>
        <end position="49"/>
    </location>
</feature>
<feature type="compositionally biased region" description="Basic and acidic residues" evidence="1">
    <location>
        <begin position="19"/>
        <end position="39"/>
    </location>
</feature>
<dbReference type="AlphaFoldDB" id="A0A9Q5HTR6"/>
<feature type="region of interest" description="Disordered" evidence="1">
    <location>
        <begin position="91"/>
        <end position="120"/>
    </location>
</feature>